<evidence type="ECO:0000256" key="5">
    <source>
        <dbReference type="ARBA" id="ARBA00023235"/>
    </source>
</evidence>
<feature type="region of interest" description="Disordered" evidence="8">
    <location>
        <begin position="1"/>
        <end position="23"/>
    </location>
</feature>
<evidence type="ECO:0000256" key="3">
    <source>
        <dbReference type="ARBA" id="ARBA00008981"/>
    </source>
</evidence>
<dbReference type="PANTHER" id="PTHR43713">
    <property type="entry name" value="GLUTAMATE-1-SEMIALDEHYDE 2,1-AMINOMUTASE"/>
    <property type="match status" value="1"/>
</dbReference>
<keyword evidence="6 7" id="KW-0627">Porphyrin biosynthesis</keyword>
<keyword evidence="5 7" id="KW-0413">Isomerase</keyword>
<comment type="pathway">
    <text evidence="2">Porphyrin-containing compound metabolism; protoporphyrin-IX biosynthesis; 5-aminolevulinate from L-glutamyl-tRNA(Glu): step 2/2.</text>
</comment>
<dbReference type="Gene3D" id="3.90.1150.10">
    <property type="entry name" value="Aspartate Aminotransferase, domain 1"/>
    <property type="match status" value="1"/>
</dbReference>
<dbReference type="FunFam" id="3.40.640.10:FF:000021">
    <property type="entry name" value="Glutamate-1-semialdehyde 2,1-aminomutase"/>
    <property type="match status" value="1"/>
</dbReference>
<dbReference type="AlphaFoldDB" id="A0A538UBB9"/>
<dbReference type="PANTHER" id="PTHR43713:SF3">
    <property type="entry name" value="GLUTAMATE-1-SEMIALDEHYDE 2,1-AMINOMUTASE 1, CHLOROPLASTIC-RELATED"/>
    <property type="match status" value="1"/>
</dbReference>
<dbReference type="UniPathway" id="UPA00251">
    <property type="reaction ID" value="UER00317"/>
</dbReference>
<dbReference type="Pfam" id="PF00202">
    <property type="entry name" value="Aminotran_3"/>
    <property type="match status" value="1"/>
</dbReference>
<comment type="similarity">
    <text evidence="3 7">Belongs to the class-III pyridoxal-phosphate-dependent aminotransferase family. HemL subfamily.</text>
</comment>
<dbReference type="InterPro" id="IPR015422">
    <property type="entry name" value="PyrdxlP-dep_Trfase_small"/>
</dbReference>
<name>A0A538UBB9_UNCEI</name>
<dbReference type="Gene3D" id="3.40.640.10">
    <property type="entry name" value="Type I PLP-dependent aspartate aminotransferase-like (Major domain)"/>
    <property type="match status" value="1"/>
</dbReference>
<accession>A0A538UBB9</accession>
<evidence type="ECO:0000256" key="1">
    <source>
        <dbReference type="ARBA" id="ARBA00001933"/>
    </source>
</evidence>
<dbReference type="InterPro" id="IPR004639">
    <property type="entry name" value="4pyrrol_synth_GluAld_NH2Trfase"/>
</dbReference>
<dbReference type="SUPFAM" id="SSF53383">
    <property type="entry name" value="PLP-dependent transferases"/>
    <property type="match status" value="1"/>
</dbReference>
<comment type="caution">
    <text evidence="9">The sequence shown here is derived from an EMBL/GenBank/DDBJ whole genome shotgun (WGS) entry which is preliminary data.</text>
</comment>
<dbReference type="GO" id="GO:0008483">
    <property type="term" value="F:transaminase activity"/>
    <property type="evidence" value="ECO:0007669"/>
    <property type="project" value="UniProtKB-KW"/>
</dbReference>
<evidence type="ECO:0000256" key="7">
    <source>
        <dbReference type="HAMAP-Rule" id="MF_00375"/>
    </source>
</evidence>
<comment type="subunit">
    <text evidence="7">Homodimer.</text>
</comment>
<dbReference type="GO" id="GO:0006782">
    <property type="term" value="P:protoporphyrinogen IX biosynthetic process"/>
    <property type="evidence" value="ECO:0007669"/>
    <property type="project" value="UniProtKB-UniRule"/>
</dbReference>
<dbReference type="GO" id="GO:0030170">
    <property type="term" value="F:pyridoxal phosphate binding"/>
    <property type="evidence" value="ECO:0007669"/>
    <property type="project" value="InterPro"/>
</dbReference>
<dbReference type="GO" id="GO:0042286">
    <property type="term" value="F:glutamate-1-semialdehyde 2,1-aminomutase activity"/>
    <property type="evidence" value="ECO:0007669"/>
    <property type="project" value="UniProtKB-UniRule"/>
</dbReference>
<evidence type="ECO:0000256" key="8">
    <source>
        <dbReference type="SAM" id="MobiDB-lite"/>
    </source>
</evidence>
<dbReference type="InterPro" id="IPR005814">
    <property type="entry name" value="Aminotrans_3"/>
</dbReference>
<comment type="cofactor">
    <cofactor evidence="1 7">
        <name>pyridoxal 5'-phosphate</name>
        <dbReference type="ChEBI" id="CHEBI:597326"/>
    </cofactor>
</comment>
<evidence type="ECO:0000256" key="4">
    <source>
        <dbReference type="ARBA" id="ARBA00022898"/>
    </source>
</evidence>
<comment type="catalytic activity">
    <reaction evidence="7">
        <text>(S)-4-amino-5-oxopentanoate = 5-aminolevulinate</text>
        <dbReference type="Rhea" id="RHEA:14265"/>
        <dbReference type="ChEBI" id="CHEBI:57501"/>
        <dbReference type="ChEBI" id="CHEBI:356416"/>
        <dbReference type="EC" id="5.4.3.8"/>
    </reaction>
</comment>
<gene>
    <name evidence="7" type="primary">hemL</name>
    <name evidence="9" type="ORF">E6K81_05255</name>
</gene>
<dbReference type="NCBIfam" id="NF000818">
    <property type="entry name" value="PRK00062.1"/>
    <property type="match status" value="1"/>
</dbReference>
<keyword evidence="4 7" id="KW-0663">Pyridoxal phosphate</keyword>
<dbReference type="CDD" id="cd00610">
    <property type="entry name" value="OAT_like"/>
    <property type="match status" value="1"/>
</dbReference>
<evidence type="ECO:0000256" key="2">
    <source>
        <dbReference type="ARBA" id="ARBA00004819"/>
    </source>
</evidence>
<dbReference type="InterPro" id="IPR015424">
    <property type="entry name" value="PyrdxlP-dep_Trfase"/>
</dbReference>
<organism evidence="9 10">
    <name type="scientific">Eiseniibacteriota bacterium</name>
    <dbReference type="NCBI Taxonomy" id="2212470"/>
    <lineage>
        <taxon>Bacteria</taxon>
        <taxon>Candidatus Eiseniibacteriota</taxon>
    </lineage>
</organism>
<proteinExistence type="inferred from homology"/>
<keyword evidence="7" id="KW-0963">Cytoplasm</keyword>
<dbReference type="HAMAP" id="MF_00375">
    <property type="entry name" value="HemL_aminotrans_3"/>
    <property type="match status" value="1"/>
</dbReference>
<keyword evidence="9" id="KW-0032">Aminotransferase</keyword>
<dbReference type="PROSITE" id="PS00600">
    <property type="entry name" value="AA_TRANSFER_CLASS_3"/>
    <property type="match status" value="1"/>
</dbReference>
<feature type="modified residue" description="N6-(pyridoxal phosphate)lysine" evidence="7">
    <location>
        <position position="284"/>
    </location>
</feature>
<evidence type="ECO:0000313" key="10">
    <source>
        <dbReference type="Proteomes" id="UP000319771"/>
    </source>
</evidence>
<evidence type="ECO:0000313" key="9">
    <source>
        <dbReference type="EMBL" id="TMQ73202.1"/>
    </source>
</evidence>
<evidence type="ECO:0000256" key="6">
    <source>
        <dbReference type="ARBA" id="ARBA00023244"/>
    </source>
</evidence>
<sequence>MGDHARAASRRGRPATGTGPAVTGDLFARAAKVTPGGVHSPVRAFRSVGLPPLALTEAHGARVRDAAGREFVDWIGGWGPALLGHGHPEVVAAIERQARRGLLFGLVSPDEVTLAERVTARIPGLEQVRFVVTGTEATMSAVRLARAATERSGLLKFAGGYHGHGDAFLIRAGSGAATFGVPDSPGVTAGAARDTWIARYNDLDDVDRVFREAPGGIAAVIVEPVVGNMGCVPPQPGFLAGLRERCDRHGALLIFDEVITGFRLGPGGASRHFGVTADLVTLGKALGGGMPIAAFGGRANLMAKVSPSGPVYQAGTYAAHPLAIAAALAVMDVLDGDPGLWARLDAAGERLATGLKTAVRGAGLKAQVQRVGSMWTLFFSPRPVRSWDDADAVDRDRYAAFFRGLLARGVLLPPSAFETAFVSAAHGEAEIAHTLDAATAALAEVAS</sequence>
<dbReference type="EMBL" id="VBPB01000078">
    <property type="protein sequence ID" value="TMQ73202.1"/>
    <property type="molecule type" value="Genomic_DNA"/>
</dbReference>
<dbReference type="GO" id="GO:0005737">
    <property type="term" value="C:cytoplasm"/>
    <property type="evidence" value="ECO:0007669"/>
    <property type="project" value="UniProtKB-SubCell"/>
</dbReference>
<keyword evidence="9" id="KW-0808">Transferase</keyword>
<dbReference type="InterPro" id="IPR049704">
    <property type="entry name" value="Aminotrans_3_PPA_site"/>
</dbReference>
<comment type="subcellular location">
    <subcellularLocation>
        <location evidence="7">Cytoplasm</location>
    </subcellularLocation>
</comment>
<protein>
    <recommendedName>
        <fullName evidence="7">Glutamate-1-semialdehyde 2,1-aminomutase</fullName>
        <shortName evidence="7">GSA</shortName>
        <ecNumber evidence="7">5.4.3.8</ecNumber>
    </recommendedName>
    <alternativeName>
        <fullName evidence="7">Glutamate-1-semialdehyde aminotransferase</fullName>
        <shortName evidence="7">GSA-AT</shortName>
    </alternativeName>
</protein>
<dbReference type="Proteomes" id="UP000319771">
    <property type="component" value="Unassembled WGS sequence"/>
</dbReference>
<dbReference type="EC" id="5.4.3.8" evidence="7"/>
<reference evidence="9 10" key="1">
    <citation type="journal article" date="2019" name="Nat. Microbiol.">
        <title>Mediterranean grassland soil C-N compound turnover is dependent on rainfall and depth, and is mediated by genomically divergent microorganisms.</title>
        <authorList>
            <person name="Diamond S."/>
            <person name="Andeer P.F."/>
            <person name="Li Z."/>
            <person name="Crits-Christoph A."/>
            <person name="Burstein D."/>
            <person name="Anantharaman K."/>
            <person name="Lane K.R."/>
            <person name="Thomas B.C."/>
            <person name="Pan C."/>
            <person name="Northen T.R."/>
            <person name="Banfield J.F."/>
        </authorList>
    </citation>
    <scope>NUCLEOTIDE SEQUENCE [LARGE SCALE GENOMIC DNA]</scope>
    <source>
        <strain evidence="9">WS_11</strain>
    </source>
</reference>
<dbReference type="InterPro" id="IPR015421">
    <property type="entry name" value="PyrdxlP-dep_Trfase_major"/>
</dbReference>